<keyword evidence="2" id="KW-1185">Reference proteome</keyword>
<proteinExistence type="predicted"/>
<dbReference type="STRING" id="1777138.AWB77_05957"/>
<dbReference type="EMBL" id="FCNX02000019">
    <property type="protein sequence ID" value="SAK99271.1"/>
    <property type="molecule type" value="Genomic_DNA"/>
</dbReference>
<dbReference type="Proteomes" id="UP000054903">
    <property type="component" value="Unassembled WGS sequence"/>
</dbReference>
<sequence>MDTASNERLQSIAIEIQIEDCHRMIERQCERLARQLERGQDPKESTFVLYCLQQSLIALSNSKLYSEWDAKCVPRRKQSQ</sequence>
<evidence type="ECO:0000313" key="1">
    <source>
        <dbReference type="EMBL" id="SAK99271.1"/>
    </source>
</evidence>
<accession>A0A158DXA3</accession>
<evidence type="ECO:0000313" key="2">
    <source>
        <dbReference type="Proteomes" id="UP000054903"/>
    </source>
</evidence>
<protein>
    <submittedName>
        <fullName evidence="1">Uncharacterized protein</fullName>
    </submittedName>
</protein>
<comment type="caution">
    <text evidence="1">The sequence shown here is derived from an EMBL/GenBank/DDBJ whole genome shotgun (WGS) entry which is preliminary data.</text>
</comment>
<dbReference type="RefSeq" id="WP_157694941.1">
    <property type="nucleotide sequence ID" value="NZ_FCNX02000019.1"/>
</dbReference>
<dbReference type="AlphaFoldDB" id="A0A158DXA3"/>
<name>A0A158DXA3_9BURK</name>
<dbReference type="OrthoDB" id="9975183at2"/>
<organism evidence="1 2">
    <name type="scientific">Caballeronia fortuita</name>
    <dbReference type="NCBI Taxonomy" id="1777138"/>
    <lineage>
        <taxon>Bacteria</taxon>
        <taxon>Pseudomonadati</taxon>
        <taxon>Pseudomonadota</taxon>
        <taxon>Betaproteobacteria</taxon>
        <taxon>Burkholderiales</taxon>
        <taxon>Burkholderiaceae</taxon>
        <taxon>Caballeronia</taxon>
    </lineage>
</organism>
<gene>
    <name evidence="1" type="ORF">AWB77_05957</name>
</gene>
<reference evidence="1" key="1">
    <citation type="submission" date="2016-01" db="EMBL/GenBank/DDBJ databases">
        <authorList>
            <person name="Peeters C."/>
        </authorList>
    </citation>
    <scope>NUCLEOTIDE SEQUENCE</scope>
    <source>
        <strain evidence="1">LMG 29320</strain>
    </source>
</reference>